<feature type="domain" description="DUF2147" evidence="1">
    <location>
        <begin position="47"/>
        <end position="154"/>
    </location>
</feature>
<dbReference type="AlphaFoldDB" id="A0A4R6VJR1"/>
<protein>
    <submittedName>
        <fullName evidence="2">Uncharacterized protein DUF2147</fullName>
    </submittedName>
</protein>
<dbReference type="Proteomes" id="UP000295391">
    <property type="component" value="Unassembled WGS sequence"/>
</dbReference>
<dbReference type="PANTHER" id="PTHR36919">
    <property type="entry name" value="BLR1215 PROTEIN"/>
    <property type="match status" value="1"/>
</dbReference>
<evidence type="ECO:0000313" key="3">
    <source>
        <dbReference type="Proteomes" id="UP000295391"/>
    </source>
</evidence>
<organism evidence="2 3">
    <name type="scientific">Maritalea mobilis</name>
    <dbReference type="NCBI Taxonomy" id="483324"/>
    <lineage>
        <taxon>Bacteria</taxon>
        <taxon>Pseudomonadati</taxon>
        <taxon>Pseudomonadota</taxon>
        <taxon>Alphaproteobacteria</taxon>
        <taxon>Hyphomicrobiales</taxon>
        <taxon>Devosiaceae</taxon>
        <taxon>Maritalea</taxon>
    </lineage>
</organism>
<reference evidence="2 3" key="1">
    <citation type="submission" date="2019-03" db="EMBL/GenBank/DDBJ databases">
        <title>Genomic Encyclopedia of Type Strains, Phase III (KMG-III): the genomes of soil and plant-associated and newly described type strains.</title>
        <authorList>
            <person name="Whitman W."/>
        </authorList>
    </citation>
    <scope>NUCLEOTIDE SEQUENCE [LARGE SCALE GENOMIC DNA]</scope>
    <source>
        <strain evidence="2 3">CGMCC 1.7002</strain>
    </source>
</reference>
<evidence type="ECO:0000313" key="2">
    <source>
        <dbReference type="EMBL" id="TDQ63625.1"/>
    </source>
</evidence>
<dbReference type="Gene3D" id="2.40.128.520">
    <property type="match status" value="1"/>
</dbReference>
<dbReference type="PANTHER" id="PTHR36919:SF2">
    <property type="entry name" value="BLL6627 PROTEIN"/>
    <property type="match status" value="1"/>
</dbReference>
<dbReference type="Pfam" id="PF09917">
    <property type="entry name" value="DUF2147"/>
    <property type="match status" value="1"/>
</dbReference>
<evidence type="ECO:0000259" key="1">
    <source>
        <dbReference type="Pfam" id="PF09917"/>
    </source>
</evidence>
<name>A0A4R6VJR1_9HYPH</name>
<dbReference type="EMBL" id="SNYR01000002">
    <property type="protein sequence ID" value="TDQ63625.1"/>
    <property type="molecule type" value="Genomic_DNA"/>
</dbReference>
<gene>
    <name evidence="2" type="ORF">ATL17_1632</name>
</gene>
<keyword evidence="3" id="KW-1185">Reference proteome</keyword>
<sequence length="158" mass="17694">MSRVAILDYFGPKMLVTATKTIVRFLIVLALMLPSTQSFASAFNPVGTWRTKLEAEIRIERCGAQKYCGRVSKAAKPGLTDKRNPDPTMRNRPIEGILLITFSKSNDPSVFEGELYNPLDGKMYEGTARMPNSNTIQLKGCLFYSILCLKENWVKIAP</sequence>
<comment type="caution">
    <text evidence="2">The sequence shown here is derived from an EMBL/GenBank/DDBJ whole genome shotgun (WGS) entry which is preliminary data.</text>
</comment>
<dbReference type="InterPro" id="IPR019223">
    <property type="entry name" value="DUF2147"/>
</dbReference>
<proteinExistence type="predicted"/>
<accession>A0A4R6VJR1</accession>